<dbReference type="Proteomes" id="UP000009399">
    <property type="component" value="Chromosome"/>
</dbReference>
<sequence length="156" mass="18487">MNKKITKIPDGIFSFLLVIIPFLLIFLLLSPEIHVKYDNVTKELVPSISFGVFFSIGFVYWLAITLLSVLFYYLRMTKFSFPFYNSVLALSFWMIMCTYPLTNQGYTWLRVLIIIISILLIIPTLILYKYLSEKRNNKFSKKMNNHKKNYKRKTKS</sequence>
<dbReference type="KEGG" id="mhs:MOS_699"/>
<evidence type="ECO:0000256" key="1">
    <source>
        <dbReference type="SAM" id="Phobius"/>
    </source>
</evidence>
<reference evidence="2 3" key="1">
    <citation type="journal article" date="2013" name="Genome Announc.">
        <title>Complete Genome Sequence of Mycoplasma hyorhinis Strain SK76.</title>
        <authorList>
            <person name="Goodison S."/>
            <person name="Urquidi V."/>
            <person name="Kumar D."/>
            <person name="Reyes L."/>
            <person name="Rosser C.J."/>
        </authorList>
    </citation>
    <scope>NUCLEOTIDE SEQUENCE [LARGE SCALE GENOMIC DNA]</scope>
    <source>
        <strain evidence="2 3">SK76</strain>
    </source>
</reference>
<name>A0AAI8FDD7_MESHY</name>
<gene>
    <name evidence="2" type="ORF">MOS_699</name>
</gene>
<proteinExistence type="predicted"/>
<keyword evidence="1" id="KW-0812">Transmembrane</keyword>
<dbReference type="RefSeq" id="WP_014335725.1">
    <property type="nucleotide sequence ID" value="NC_019552.1"/>
</dbReference>
<dbReference type="GeneID" id="93248784"/>
<evidence type="ECO:0000313" key="3">
    <source>
        <dbReference type="Proteomes" id="UP000009399"/>
    </source>
</evidence>
<organism evidence="2 3">
    <name type="scientific">Mesomycoplasma hyorhinis SK76</name>
    <dbReference type="NCBI Taxonomy" id="1118964"/>
    <lineage>
        <taxon>Bacteria</taxon>
        <taxon>Bacillati</taxon>
        <taxon>Mycoplasmatota</taxon>
        <taxon>Mycoplasmoidales</taxon>
        <taxon>Metamycoplasmataceae</taxon>
        <taxon>Mesomycoplasma</taxon>
    </lineage>
</organism>
<keyword evidence="1" id="KW-0472">Membrane</keyword>
<evidence type="ECO:0000313" key="2">
    <source>
        <dbReference type="EMBL" id="AFX74602.1"/>
    </source>
</evidence>
<feature type="transmembrane region" description="Helical" evidence="1">
    <location>
        <begin position="50"/>
        <end position="74"/>
    </location>
</feature>
<feature type="transmembrane region" description="Helical" evidence="1">
    <location>
        <begin position="12"/>
        <end position="30"/>
    </location>
</feature>
<dbReference type="NCBIfam" id="NF046002">
    <property type="entry name" value="MAG3450_fam"/>
    <property type="match status" value="1"/>
</dbReference>
<dbReference type="AlphaFoldDB" id="A0AAI8FDD7"/>
<feature type="transmembrane region" description="Helical" evidence="1">
    <location>
        <begin position="108"/>
        <end position="131"/>
    </location>
</feature>
<accession>A0AAI8FDD7</accession>
<dbReference type="EMBL" id="CP003914">
    <property type="protein sequence ID" value="AFX74602.1"/>
    <property type="molecule type" value="Genomic_DNA"/>
</dbReference>
<protein>
    <submittedName>
        <fullName evidence="2">Uncharacterized protein</fullName>
    </submittedName>
</protein>
<keyword evidence="1" id="KW-1133">Transmembrane helix</keyword>
<feature type="transmembrane region" description="Helical" evidence="1">
    <location>
        <begin position="81"/>
        <end position="102"/>
    </location>
</feature>